<dbReference type="PANTHER" id="PTHR22692:SF33">
    <property type="entry name" value="MYOSIN"/>
    <property type="match status" value="1"/>
</dbReference>
<dbReference type="PROSITE" id="PS50057">
    <property type="entry name" value="FERM_3"/>
    <property type="match status" value="1"/>
</dbReference>
<dbReference type="GO" id="GO:0005856">
    <property type="term" value="C:cytoskeleton"/>
    <property type="evidence" value="ECO:0007669"/>
    <property type="project" value="InterPro"/>
</dbReference>
<dbReference type="Pfam" id="PF02174">
    <property type="entry name" value="IRS"/>
    <property type="match status" value="1"/>
</dbReference>
<dbReference type="Pfam" id="PF21989">
    <property type="entry name" value="RA_2"/>
    <property type="match status" value="1"/>
</dbReference>
<dbReference type="InterPro" id="IPR038185">
    <property type="entry name" value="MyTH4_dom_sf"/>
</dbReference>
<dbReference type="SMART" id="SM00139">
    <property type="entry name" value="MyTH4"/>
    <property type="match status" value="1"/>
</dbReference>
<dbReference type="Gene3D" id="3.10.20.90">
    <property type="entry name" value="Phosphatidylinositol 3-kinase Catalytic Subunit, Chain A, domain 1"/>
    <property type="match status" value="1"/>
</dbReference>
<sequence length="363" mass="42417">FRSPQRSPQGLSESFYGHYAPHSLWSYSREPIKMPLLKKLQGKREPSQAAVKGYLAILKYMGDYPCRRISTITELTDEVFRGAFKYVRLSFPSFQIKEHGWELMWLCTGIFPPSQSLLNEVESFFRTTQHSLALHCLIRLRRIQRIGRRKFPPHNVEVEAVRQRTVQIFHKVFFPDNSDEIIEVDSMTKARDFCHRIAARLGLKCVDGFALFVKVNSKVISIPDNEFFFDFLRQLFEWVHPKNGTLFNFSYQLFFMKKLWVNVVPGEDRIADFIFHYPQELPKYLRGYHAVTRQQAVDNWNSGNTYFHMTIGSLMKGGRGTRLLLETSLGYKMDDLLTSYIKLFLSNLNRPSVGMIEREATEA</sequence>
<protein>
    <submittedName>
        <fullName evidence="6">MyTH4 domain-containing protein</fullName>
    </submittedName>
</protein>
<dbReference type="Gene3D" id="2.30.29.30">
    <property type="entry name" value="Pleckstrin-homology domain (PH domain)/Phosphotyrosine-binding domain (PTB)"/>
    <property type="match status" value="1"/>
</dbReference>
<accession>A0A183I0B3</accession>
<dbReference type="Pfam" id="PF00784">
    <property type="entry name" value="MyTH4"/>
    <property type="match status" value="1"/>
</dbReference>
<reference evidence="4 5" key="2">
    <citation type="submission" date="2018-11" db="EMBL/GenBank/DDBJ databases">
        <authorList>
            <consortium name="Pathogen Informatics"/>
        </authorList>
    </citation>
    <scope>NUCLEOTIDE SEQUENCE [LARGE SCALE GENOMIC DNA]</scope>
</reference>
<comment type="similarity">
    <text evidence="1">Belongs to the TRAFAC class myosin-kinesin ATPase superfamily. Myosin family.</text>
</comment>
<evidence type="ECO:0000313" key="5">
    <source>
        <dbReference type="Proteomes" id="UP000267606"/>
    </source>
</evidence>
<dbReference type="AlphaFoldDB" id="A0A183I0B3"/>
<dbReference type="InterPro" id="IPR011993">
    <property type="entry name" value="PH-like_dom_sf"/>
</dbReference>
<dbReference type="PROSITE" id="PS51016">
    <property type="entry name" value="MYTH4"/>
    <property type="match status" value="1"/>
</dbReference>
<dbReference type="GO" id="GO:0003779">
    <property type="term" value="F:actin binding"/>
    <property type="evidence" value="ECO:0007669"/>
    <property type="project" value="UniProtKB-KW"/>
</dbReference>
<dbReference type="InterPro" id="IPR000299">
    <property type="entry name" value="FERM_domain"/>
</dbReference>
<dbReference type="CDD" id="cd17093">
    <property type="entry name" value="FERM2_F1_Myosin-VII"/>
    <property type="match status" value="1"/>
</dbReference>
<name>A0A183I0B3_9BILA</name>
<dbReference type="EMBL" id="UZAJ01040073">
    <property type="protein sequence ID" value="VDP13086.1"/>
    <property type="molecule type" value="Genomic_DNA"/>
</dbReference>
<evidence type="ECO:0000313" key="6">
    <source>
        <dbReference type="WBParaSite" id="OFLC_0001317601-mRNA-1"/>
    </source>
</evidence>
<evidence type="ECO:0000256" key="1">
    <source>
        <dbReference type="ARBA" id="ARBA00008314"/>
    </source>
</evidence>
<feature type="domain" description="FERM" evidence="2">
    <location>
        <begin position="168"/>
        <end position="363"/>
    </location>
</feature>
<dbReference type="SUPFAM" id="SSF50729">
    <property type="entry name" value="PH domain-like"/>
    <property type="match status" value="1"/>
</dbReference>
<dbReference type="InterPro" id="IPR051567">
    <property type="entry name" value="Unconventional_Myosin_ATPase"/>
</dbReference>
<dbReference type="InterPro" id="IPR000857">
    <property type="entry name" value="MyTH4_dom"/>
</dbReference>
<organism evidence="6">
    <name type="scientific">Onchocerca flexuosa</name>
    <dbReference type="NCBI Taxonomy" id="387005"/>
    <lineage>
        <taxon>Eukaryota</taxon>
        <taxon>Metazoa</taxon>
        <taxon>Ecdysozoa</taxon>
        <taxon>Nematoda</taxon>
        <taxon>Chromadorea</taxon>
        <taxon>Rhabditida</taxon>
        <taxon>Spirurina</taxon>
        <taxon>Spiruromorpha</taxon>
        <taxon>Filarioidea</taxon>
        <taxon>Onchocercidae</taxon>
        <taxon>Onchocerca</taxon>
    </lineage>
</organism>
<dbReference type="STRING" id="387005.A0A183I0B3"/>
<gene>
    <name evidence="4" type="ORF">OFLC_LOCUS13175</name>
</gene>
<dbReference type="InterPro" id="IPR029071">
    <property type="entry name" value="Ubiquitin-like_domsf"/>
</dbReference>
<dbReference type="InterPro" id="IPR002404">
    <property type="entry name" value="IRS_PTB"/>
</dbReference>
<evidence type="ECO:0000313" key="4">
    <source>
        <dbReference type="EMBL" id="VDP13086.1"/>
    </source>
</evidence>
<reference evidence="6" key="1">
    <citation type="submission" date="2016-06" db="UniProtKB">
        <authorList>
            <consortium name="WormBaseParasite"/>
        </authorList>
    </citation>
    <scope>IDENTIFICATION</scope>
</reference>
<proteinExistence type="inferred from homology"/>
<evidence type="ECO:0000259" key="2">
    <source>
        <dbReference type="PROSITE" id="PS50057"/>
    </source>
</evidence>
<dbReference type="Gene3D" id="1.25.40.530">
    <property type="entry name" value="MyTH4 domain"/>
    <property type="match status" value="1"/>
</dbReference>
<feature type="domain" description="MyTH4" evidence="3">
    <location>
        <begin position="27"/>
        <end position="162"/>
    </location>
</feature>
<dbReference type="SUPFAM" id="SSF54236">
    <property type="entry name" value="Ubiquitin-like"/>
    <property type="match status" value="1"/>
</dbReference>
<dbReference type="PANTHER" id="PTHR22692">
    <property type="entry name" value="MYOSIN VII, XV"/>
    <property type="match status" value="1"/>
</dbReference>
<dbReference type="Proteomes" id="UP000267606">
    <property type="component" value="Unassembled WGS sequence"/>
</dbReference>
<evidence type="ECO:0000259" key="3">
    <source>
        <dbReference type="PROSITE" id="PS51016"/>
    </source>
</evidence>
<keyword evidence="5" id="KW-1185">Reference proteome</keyword>
<dbReference type="WBParaSite" id="OFLC_0001317601-mRNA-1">
    <property type="protein sequence ID" value="OFLC_0001317601-mRNA-1"/>
    <property type="gene ID" value="OFLC_0001317601"/>
</dbReference>